<evidence type="ECO:0000256" key="3">
    <source>
        <dbReference type="ARBA" id="ARBA00023163"/>
    </source>
</evidence>
<gene>
    <name evidence="6" type="ORF">ACFQ2I_20530</name>
</gene>
<evidence type="ECO:0000313" key="7">
    <source>
        <dbReference type="Proteomes" id="UP001596989"/>
    </source>
</evidence>
<feature type="domain" description="HTH araC/xylS-type" evidence="5">
    <location>
        <begin position="668"/>
        <end position="767"/>
    </location>
</feature>
<comment type="caution">
    <text evidence="6">The sequence shown here is derived from an EMBL/GenBank/DDBJ whole genome shotgun (WGS) entry which is preliminary data.</text>
</comment>
<keyword evidence="4" id="KW-0812">Transmembrane</keyword>
<keyword evidence="1" id="KW-0805">Transcription regulation</keyword>
<keyword evidence="7" id="KW-1185">Reference proteome</keyword>
<dbReference type="PROSITE" id="PS00041">
    <property type="entry name" value="HTH_ARAC_FAMILY_1"/>
    <property type="match status" value="1"/>
</dbReference>
<dbReference type="InterPro" id="IPR018062">
    <property type="entry name" value="HTH_AraC-typ_CS"/>
</dbReference>
<keyword evidence="4" id="KW-0472">Membrane</keyword>
<keyword evidence="4" id="KW-1133">Transmembrane helix</keyword>
<organism evidence="6 7">
    <name type="scientific">Paenibacillus chungangensis</name>
    <dbReference type="NCBI Taxonomy" id="696535"/>
    <lineage>
        <taxon>Bacteria</taxon>
        <taxon>Bacillati</taxon>
        <taxon>Bacillota</taxon>
        <taxon>Bacilli</taxon>
        <taxon>Bacillales</taxon>
        <taxon>Paenibacillaceae</taxon>
        <taxon>Paenibacillus</taxon>
    </lineage>
</organism>
<dbReference type="Pfam" id="PF12833">
    <property type="entry name" value="HTH_18"/>
    <property type="match status" value="1"/>
</dbReference>
<dbReference type="PANTHER" id="PTHR43280:SF28">
    <property type="entry name" value="HTH-TYPE TRANSCRIPTIONAL ACTIVATOR RHAS"/>
    <property type="match status" value="1"/>
</dbReference>
<dbReference type="EMBL" id="JBHTJZ010000065">
    <property type="protein sequence ID" value="MFD0961735.1"/>
    <property type="molecule type" value="Genomic_DNA"/>
</dbReference>
<proteinExistence type="predicted"/>
<dbReference type="SMART" id="SM00342">
    <property type="entry name" value="HTH_ARAC"/>
    <property type="match status" value="1"/>
</dbReference>
<feature type="transmembrane region" description="Helical" evidence="4">
    <location>
        <begin position="12"/>
        <end position="31"/>
    </location>
</feature>
<keyword evidence="3" id="KW-0804">Transcription</keyword>
<dbReference type="InterPro" id="IPR009057">
    <property type="entry name" value="Homeodomain-like_sf"/>
</dbReference>
<dbReference type="PROSITE" id="PS01124">
    <property type="entry name" value="HTH_ARAC_FAMILY_2"/>
    <property type="match status" value="1"/>
</dbReference>
<dbReference type="Gene3D" id="1.10.10.60">
    <property type="entry name" value="Homeodomain-like"/>
    <property type="match status" value="2"/>
</dbReference>
<evidence type="ECO:0000259" key="5">
    <source>
        <dbReference type="PROSITE" id="PS01124"/>
    </source>
</evidence>
<evidence type="ECO:0000313" key="6">
    <source>
        <dbReference type="EMBL" id="MFD0961735.1"/>
    </source>
</evidence>
<dbReference type="PANTHER" id="PTHR43280">
    <property type="entry name" value="ARAC-FAMILY TRANSCRIPTIONAL REGULATOR"/>
    <property type="match status" value="1"/>
</dbReference>
<sequence length="773" mass="89142">MTKWRRNSILYAWLRSYALVLLIPVVVMGIVNVQTNKVIEDEINRANASLLKQLQEEIDSQIEHVQRMREVIAFNARVRKLLFAPQELDANLRLAMVQAFADFRTYSNTNRFIDNFYIYFRNGNFILTDRSYYDLDMYYQLHMSDTGMDYRRWLDFLEQHHRGTFVNGQDIGMERGNGEILLSQSLPIENTVSKLATLIIYMNKDRLQTSLRNIRSYNEGDVFILDGDHRILASSGEGVPAVPPNFPSDEDYGVFQDEAGGEEVNVSYIRSGLTNWTYVYTLPTGIYQEKAEYVRDLSILMVVIAIVLGAATAVYTARKNYHPIRRIVNTLAVKSKVKPEIAGNEILYIGETLEQTLDQNDEMNRIIEQQNTYLRSNLMVRLLKGRLEENFPLKEALAEYRLDMGPGSFAVMLFYIEDFSDLFREEEMDAERNLRFVHLIMSNIMEEIAGKQHRGWMVEVDVMLACVVNFMPGTEAQQAKSVLFGMLEEARSIIEQRFHILFTCSLSAIHPSIRSLPVAYRETLEAMEYRMLMDSGATIDYESIQEQGTGYTYPLEMEQQLINYVKSGNYNKAKAIMDEVIESNLKEGALSADLAQCFMFDMISTMMKASMEAVSGQSELYEENRKAVQAILQEQTVGDMRQRMALFLQEVCHHVDARKKSHNVRLIEELLAYIEEHYADPNVSVASLSERFGVHPSYLSRFFKEQMGDNLSDYLNRYRIIQAKRLLLEGEAVIKKVSEAVGIFSISTFIRLFKKYEGVTPGVYREMHHTDKD</sequence>
<name>A0ABW3HW14_9BACL</name>
<dbReference type="SUPFAM" id="SSF46689">
    <property type="entry name" value="Homeodomain-like"/>
    <property type="match status" value="2"/>
</dbReference>
<accession>A0ABW3HW14</accession>
<evidence type="ECO:0000256" key="1">
    <source>
        <dbReference type="ARBA" id="ARBA00023015"/>
    </source>
</evidence>
<reference evidence="7" key="1">
    <citation type="journal article" date="2019" name="Int. J. Syst. Evol. Microbiol.">
        <title>The Global Catalogue of Microorganisms (GCM) 10K type strain sequencing project: providing services to taxonomists for standard genome sequencing and annotation.</title>
        <authorList>
            <consortium name="The Broad Institute Genomics Platform"/>
            <consortium name="The Broad Institute Genome Sequencing Center for Infectious Disease"/>
            <person name="Wu L."/>
            <person name="Ma J."/>
        </authorList>
    </citation>
    <scope>NUCLEOTIDE SEQUENCE [LARGE SCALE GENOMIC DNA]</scope>
    <source>
        <strain evidence="7">CCUG 59129</strain>
    </source>
</reference>
<dbReference type="RefSeq" id="WP_377567594.1">
    <property type="nucleotide sequence ID" value="NZ_JBHTJZ010000065.1"/>
</dbReference>
<protein>
    <submittedName>
        <fullName evidence="6">AraC family transcriptional regulator</fullName>
    </submittedName>
</protein>
<dbReference type="Proteomes" id="UP001596989">
    <property type="component" value="Unassembled WGS sequence"/>
</dbReference>
<keyword evidence="2" id="KW-0238">DNA-binding</keyword>
<evidence type="ECO:0000256" key="2">
    <source>
        <dbReference type="ARBA" id="ARBA00023125"/>
    </source>
</evidence>
<dbReference type="InterPro" id="IPR018060">
    <property type="entry name" value="HTH_AraC"/>
</dbReference>
<evidence type="ECO:0000256" key="4">
    <source>
        <dbReference type="SAM" id="Phobius"/>
    </source>
</evidence>